<accession>A0A0D1CTK5</accession>
<dbReference type="OrthoDB" id="10012306at2"/>
<gene>
    <name evidence="1" type="ORF">jaqu_01270</name>
</gene>
<dbReference type="PATRIC" id="fig|935700.4.peg.135"/>
<organism evidence="1 2">
    <name type="scientific">Jannaschia aquimarina</name>
    <dbReference type="NCBI Taxonomy" id="935700"/>
    <lineage>
        <taxon>Bacteria</taxon>
        <taxon>Pseudomonadati</taxon>
        <taxon>Pseudomonadota</taxon>
        <taxon>Alphaproteobacteria</taxon>
        <taxon>Rhodobacterales</taxon>
        <taxon>Roseobacteraceae</taxon>
        <taxon>Jannaschia</taxon>
    </lineage>
</organism>
<name>A0A0D1CTK5_9RHOB</name>
<proteinExistence type="predicted"/>
<sequence>MTRLTPERIERVWAEAAAKYGLDPVVNDRRASAALFRQPYDLESLPATLAAMEIVREKTPAFFDAHDYDWAFGPAVWQKSLEANYQSRSFQHLSMLHRSPFRDPAWQLDKVVVRYAFQTDALTASPFHLEHDGLHFITVPFVFNETLMLLFAAFLETIGGQSVGWAALEEGDGSGDGTRISSYLKHLLLRMLTTDGFHPSVPGEPPMDVVKREVAWFADAEEVEGAPGPLRDHLTMSLVDYALAHELGHRLLDHRGVTRLADLDARVAAEIHADRVGFHLFTTSWGWRDELMDDAPLGQLARIMLGPLGFAIFERWYAGALSGLAAACLKAGVEPGFDLASLETRRQESEARMRATFEAMATHQAQSIAKGASFTEDDNRRIDRLTRRMVAFLGNILQQAGSVPPEAVRRARRVTEPLI</sequence>
<dbReference type="STRING" id="935700.jaqu_01270"/>
<evidence type="ECO:0000313" key="1">
    <source>
        <dbReference type="EMBL" id="KIT18107.1"/>
    </source>
</evidence>
<protein>
    <submittedName>
        <fullName evidence="1">Uncharacterized protein</fullName>
    </submittedName>
</protein>
<dbReference type="EMBL" id="JYFE01000004">
    <property type="protein sequence ID" value="KIT18107.1"/>
    <property type="molecule type" value="Genomic_DNA"/>
</dbReference>
<keyword evidence="2" id="KW-1185">Reference proteome</keyword>
<dbReference type="AlphaFoldDB" id="A0A0D1CTK5"/>
<dbReference type="RefSeq" id="WP_043916991.1">
    <property type="nucleotide sequence ID" value="NZ_FZPF01000016.1"/>
</dbReference>
<dbReference type="Proteomes" id="UP000032232">
    <property type="component" value="Unassembled WGS sequence"/>
</dbReference>
<comment type="caution">
    <text evidence="1">The sequence shown here is derived from an EMBL/GenBank/DDBJ whole genome shotgun (WGS) entry which is preliminary data.</text>
</comment>
<evidence type="ECO:0000313" key="2">
    <source>
        <dbReference type="Proteomes" id="UP000032232"/>
    </source>
</evidence>
<reference evidence="1 2" key="1">
    <citation type="submission" date="2015-02" db="EMBL/GenBank/DDBJ databases">
        <title>Genome Sequence of Jannaschia aquimarina DSM28248, a member of the Roseobacter clade.</title>
        <authorList>
            <person name="Voget S."/>
            <person name="Daniel R."/>
        </authorList>
    </citation>
    <scope>NUCLEOTIDE SEQUENCE [LARGE SCALE GENOMIC DNA]</scope>
    <source>
        <strain evidence="1 2">GSW-M26</strain>
    </source>
</reference>